<proteinExistence type="predicted"/>
<evidence type="ECO:0000313" key="4">
    <source>
        <dbReference type="Proteomes" id="UP000023152"/>
    </source>
</evidence>
<feature type="transmembrane region" description="Helical" evidence="2">
    <location>
        <begin position="41"/>
        <end position="59"/>
    </location>
</feature>
<accession>X6PEJ4</accession>
<dbReference type="Proteomes" id="UP000023152">
    <property type="component" value="Unassembled WGS sequence"/>
</dbReference>
<name>X6PEJ4_RETFI</name>
<reference evidence="3 4" key="1">
    <citation type="journal article" date="2013" name="Curr. Biol.">
        <title>The Genome of the Foraminiferan Reticulomyxa filosa.</title>
        <authorList>
            <person name="Glockner G."/>
            <person name="Hulsmann N."/>
            <person name="Schleicher M."/>
            <person name="Noegel A.A."/>
            <person name="Eichinger L."/>
            <person name="Gallinger C."/>
            <person name="Pawlowski J."/>
            <person name="Sierra R."/>
            <person name="Euteneuer U."/>
            <person name="Pillet L."/>
            <person name="Moustafa A."/>
            <person name="Platzer M."/>
            <person name="Groth M."/>
            <person name="Szafranski K."/>
            <person name="Schliwa M."/>
        </authorList>
    </citation>
    <scope>NUCLEOTIDE SEQUENCE [LARGE SCALE GENOMIC DNA]</scope>
</reference>
<keyword evidence="2" id="KW-1133">Transmembrane helix</keyword>
<keyword evidence="4" id="KW-1185">Reference proteome</keyword>
<feature type="compositionally biased region" description="Basic and acidic residues" evidence="1">
    <location>
        <begin position="183"/>
        <end position="193"/>
    </location>
</feature>
<feature type="region of interest" description="Disordered" evidence="1">
    <location>
        <begin position="178"/>
        <end position="201"/>
    </location>
</feature>
<protein>
    <submittedName>
        <fullName evidence="3">Uncharacterized protein</fullName>
    </submittedName>
</protein>
<sequence>MHKNFQNRKAYALFATPNEAHLVRAEFWDTLLRGRPLMADVFLYFIYHRFVVVFVADIGRPRSKLFLSFYLHAILKFIFQCFDVDRTLDEAIAAQEFREQKFDHLKKLKVVNEPNTKATLQNTLNISFQLMKSNAKKINKNKSKLKQKLHKPMTQIKDVTEKKKKLTNFLDEMDQIMNNKKNNNKEKMDEDKAYTGGVLLD</sequence>
<dbReference type="EMBL" id="ASPP01000171">
    <property type="protein sequence ID" value="ETO36895.1"/>
    <property type="molecule type" value="Genomic_DNA"/>
</dbReference>
<dbReference type="AlphaFoldDB" id="X6PEJ4"/>
<evidence type="ECO:0000256" key="2">
    <source>
        <dbReference type="SAM" id="Phobius"/>
    </source>
</evidence>
<gene>
    <name evidence="3" type="ORF">RFI_00167</name>
</gene>
<organism evidence="3 4">
    <name type="scientific">Reticulomyxa filosa</name>
    <dbReference type="NCBI Taxonomy" id="46433"/>
    <lineage>
        <taxon>Eukaryota</taxon>
        <taxon>Sar</taxon>
        <taxon>Rhizaria</taxon>
        <taxon>Retaria</taxon>
        <taxon>Foraminifera</taxon>
        <taxon>Monothalamids</taxon>
        <taxon>Reticulomyxidae</taxon>
        <taxon>Reticulomyxa</taxon>
    </lineage>
</organism>
<keyword evidence="2" id="KW-0812">Transmembrane</keyword>
<evidence type="ECO:0000256" key="1">
    <source>
        <dbReference type="SAM" id="MobiDB-lite"/>
    </source>
</evidence>
<keyword evidence="2" id="KW-0472">Membrane</keyword>
<evidence type="ECO:0000313" key="3">
    <source>
        <dbReference type="EMBL" id="ETO36895.1"/>
    </source>
</evidence>
<comment type="caution">
    <text evidence="3">The sequence shown here is derived from an EMBL/GenBank/DDBJ whole genome shotgun (WGS) entry which is preliminary data.</text>
</comment>